<feature type="compositionally biased region" description="Basic and acidic residues" evidence="6">
    <location>
        <begin position="723"/>
        <end position="753"/>
    </location>
</feature>
<protein>
    <submittedName>
        <fullName evidence="7">CDC45 family</fullName>
    </submittedName>
</protein>
<evidence type="ECO:0000256" key="1">
    <source>
        <dbReference type="ARBA" id="ARBA00004123"/>
    </source>
</evidence>
<feature type="compositionally biased region" description="Polar residues" evidence="6">
    <location>
        <begin position="268"/>
        <end position="280"/>
    </location>
</feature>
<evidence type="ECO:0000256" key="3">
    <source>
        <dbReference type="ARBA" id="ARBA00022705"/>
    </source>
</evidence>
<feature type="compositionally biased region" description="Acidic residues" evidence="6">
    <location>
        <begin position="195"/>
        <end position="217"/>
    </location>
</feature>
<evidence type="ECO:0000313" key="7">
    <source>
        <dbReference type="EMBL" id="KAF2227615.1"/>
    </source>
</evidence>
<dbReference type="Proteomes" id="UP000799538">
    <property type="component" value="Unassembled WGS sequence"/>
</dbReference>
<keyword evidence="8" id="KW-1185">Reference proteome</keyword>
<feature type="compositionally biased region" description="Low complexity" evidence="6">
    <location>
        <begin position="248"/>
        <end position="257"/>
    </location>
</feature>
<dbReference type="GO" id="GO:0003697">
    <property type="term" value="F:single-stranded DNA binding"/>
    <property type="evidence" value="ECO:0007669"/>
    <property type="project" value="TreeGrafter"/>
</dbReference>
<dbReference type="GO" id="GO:0006270">
    <property type="term" value="P:DNA replication initiation"/>
    <property type="evidence" value="ECO:0007669"/>
    <property type="project" value="InterPro"/>
</dbReference>
<evidence type="ECO:0000256" key="2">
    <source>
        <dbReference type="ARBA" id="ARBA00010727"/>
    </source>
</evidence>
<dbReference type="GO" id="GO:1902977">
    <property type="term" value="P:mitotic DNA replication preinitiation complex assembly"/>
    <property type="evidence" value="ECO:0007669"/>
    <property type="project" value="TreeGrafter"/>
</dbReference>
<name>A0A6A6GPE3_9PEZI</name>
<keyword evidence="5" id="KW-0131">Cell cycle</keyword>
<dbReference type="GO" id="GO:0003682">
    <property type="term" value="F:chromatin binding"/>
    <property type="evidence" value="ECO:0007669"/>
    <property type="project" value="TreeGrafter"/>
</dbReference>
<organism evidence="7 8">
    <name type="scientific">Elsinoe ampelina</name>
    <dbReference type="NCBI Taxonomy" id="302913"/>
    <lineage>
        <taxon>Eukaryota</taxon>
        <taxon>Fungi</taxon>
        <taxon>Dikarya</taxon>
        <taxon>Ascomycota</taxon>
        <taxon>Pezizomycotina</taxon>
        <taxon>Dothideomycetes</taxon>
        <taxon>Dothideomycetidae</taxon>
        <taxon>Myriangiales</taxon>
        <taxon>Elsinoaceae</taxon>
        <taxon>Elsinoe</taxon>
    </lineage>
</organism>
<feature type="compositionally biased region" description="Acidic residues" evidence="6">
    <location>
        <begin position="771"/>
        <end position="799"/>
    </location>
</feature>
<gene>
    <name evidence="7" type="ORF">BDZ85DRAFT_5380</name>
</gene>
<dbReference type="PANTHER" id="PTHR10507:SF0">
    <property type="entry name" value="CELL DIVISION CONTROL PROTEIN 45 HOMOLOG"/>
    <property type="match status" value="1"/>
</dbReference>
<dbReference type="InterPro" id="IPR003874">
    <property type="entry name" value="CDC45"/>
</dbReference>
<proteinExistence type="inferred from homology"/>
<dbReference type="GO" id="GO:0000727">
    <property type="term" value="P:double-strand break repair via break-induced replication"/>
    <property type="evidence" value="ECO:0007669"/>
    <property type="project" value="TreeGrafter"/>
</dbReference>
<dbReference type="AlphaFoldDB" id="A0A6A6GPE3"/>
<sequence>MYLPRPLLSHLYTSLLSRLHPLSPPILLLVALTPDALCASRILTALLKRDYIPHKVQPISGYAELAAAGRDLVCPLTQQRGGEGGVVICLGVGGMVDLEEVLGLEQVRVEGKEQGNEGDHGVEVWCLDGRRPWNLQNVFGGLAEGEVVRGVDKGRIERNYQPGRGGVVVFDDGDIEMELAKEKEAFCELVNMPELGEDDLDEDEDEGSEGEEDEEDAGPSRKRKSLDNEDDQSEDDDEARPARRRRSNSGSAIPSSPSEDRARRETFALSNHPSSSQRASESPVPSSPPTQQQSARALRRKLLKLRQKHEAVLSAYYSLGTSYSEPLSSLVYNLAEELGREDNDLLWLAIVGVSSIELSATSSVSTASKHGRIASVLRDEVRRLNPLPPSEIPLSRLGNDDVIPTTARSPTDTAIRLSPEPRFLLTRHWSLYESMLHSPYLSSRLHIWTDAGRKRLDRLLTKMGVSLDEARKGYTHMDMELKRTLRPRLLKFAPIYGLDGLVPPTSRTTDKEGWGFVRCWGWRACLSANDVATIVSAILEVGAEPTFALTTTSLTSINKDSHKLILGSYSSRMRALPTPEASPSSGNEDIADPDFTTNRFYAAFDALAPGSKGLDLLLAHINTAKHLHAAILRTGSALMAKHQIRHLRAFRMGVVREGPDVALFCHPGALVKLASWVSEAVGILEAERGGKEKGALVLGALDEERGVYVVVGLGGGGSARVRSRAEQREREEKKRKKAEEKEVRKATAKLRREEKKRRRREREEANGIFREDDDDEEEEDEESESEEESSEDESEDEEEVEKRKKRGYGLNKFGAAFQEVVEETGARVRIDSFEHAVVEVKKEDLSGFLEALSLKSVVG</sequence>
<keyword evidence="3" id="KW-0235">DNA replication</keyword>
<reference evidence="8" key="1">
    <citation type="journal article" date="2020" name="Stud. Mycol.">
        <title>101 Dothideomycetes genomes: A test case for predicting lifestyles and emergence of pathogens.</title>
        <authorList>
            <person name="Haridas S."/>
            <person name="Albert R."/>
            <person name="Binder M."/>
            <person name="Bloem J."/>
            <person name="LaButti K."/>
            <person name="Salamov A."/>
            <person name="Andreopoulos B."/>
            <person name="Baker S."/>
            <person name="Barry K."/>
            <person name="Bills G."/>
            <person name="Bluhm B."/>
            <person name="Cannon C."/>
            <person name="Castanera R."/>
            <person name="Culley D."/>
            <person name="Daum C."/>
            <person name="Ezra D."/>
            <person name="Gonzalez J."/>
            <person name="Henrissat B."/>
            <person name="Kuo A."/>
            <person name="Liang C."/>
            <person name="Lipzen A."/>
            <person name="Lutzoni F."/>
            <person name="Magnuson J."/>
            <person name="Mondo S."/>
            <person name="Nolan M."/>
            <person name="Ohm R."/>
            <person name="Pangilinan J."/>
            <person name="Park H.-J."/>
            <person name="Ramirez L."/>
            <person name="Alfaro M."/>
            <person name="Sun H."/>
            <person name="Tritt A."/>
            <person name="Yoshinaga Y."/>
            <person name="Zwiers L.-H."/>
            <person name="Turgeon B."/>
            <person name="Goodwin S."/>
            <person name="Spatafora J."/>
            <person name="Crous P."/>
            <person name="Grigoriev I."/>
        </authorList>
    </citation>
    <scope>NUCLEOTIDE SEQUENCE [LARGE SCALE GENOMIC DNA]</scope>
    <source>
        <strain evidence="8">CECT 20119</strain>
    </source>
</reference>
<evidence type="ECO:0000256" key="5">
    <source>
        <dbReference type="ARBA" id="ARBA00023306"/>
    </source>
</evidence>
<dbReference type="Pfam" id="PF02724">
    <property type="entry name" value="CDC45"/>
    <property type="match status" value="2"/>
</dbReference>
<comment type="subcellular location">
    <subcellularLocation>
        <location evidence="1">Nucleus</location>
    </subcellularLocation>
</comment>
<dbReference type="GO" id="GO:0031261">
    <property type="term" value="C:DNA replication preinitiation complex"/>
    <property type="evidence" value="ECO:0007669"/>
    <property type="project" value="TreeGrafter"/>
</dbReference>
<evidence type="ECO:0000313" key="8">
    <source>
        <dbReference type="Proteomes" id="UP000799538"/>
    </source>
</evidence>
<feature type="region of interest" description="Disordered" evidence="6">
    <location>
        <begin position="191"/>
        <end position="296"/>
    </location>
</feature>
<accession>A0A6A6GPE3</accession>
<dbReference type="EMBL" id="ML992501">
    <property type="protein sequence ID" value="KAF2227615.1"/>
    <property type="molecule type" value="Genomic_DNA"/>
</dbReference>
<evidence type="ECO:0000256" key="4">
    <source>
        <dbReference type="ARBA" id="ARBA00023242"/>
    </source>
</evidence>
<dbReference type="OrthoDB" id="10258882at2759"/>
<dbReference type="GO" id="GO:0003688">
    <property type="term" value="F:DNA replication origin binding"/>
    <property type="evidence" value="ECO:0007669"/>
    <property type="project" value="TreeGrafter"/>
</dbReference>
<keyword evidence="4" id="KW-0539">Nucleus</keyword>
<dbReference type="PANTHER" id="PTHR10507">
    <property type="entry name" value="CDC45-RELATED PROTEIN"/>
    <property type="match status" value="1"/>
</dbReference>
<feature type="region of interest" description="Disordered" evidence="6">
    <location>
        <begin position="717"/>
        <end position="805"/>
    </location>
</feature>
<comment type="similarity">
    <text evidence="2">Belongs to the CDC45 family.</text>
</comment>
<feature type="compositionally biased region" description="Acidic residues" evidence="6">
    <location>
        <begin position="228"/>
        <end position="238"/>
    </location>
</feature>
<evidence type="ECO:0000256" key="6">
    <source>
        <dbReference type="SAM" id="MobiDB-lite"/>
    </source>
</evidence>